<feature type="transmembrane region" description="Helical" evidence="1">
    <location>
        <begin position="21"/>
        <end position="40"/>
    </location>
</feature>
<gene>
    <name evidence="2" type="ORF">TAV2_LOCUS3003</name>
</gene>
<keyword evidence="1" id="KW-0812">Transmembrane</keyword>
<keyword evidence="1" id="KW-0472">Membrane</keyword>
<keyword evidence="1" id="KW-1133">Transmembrane helix</keyword>
<protein>
    <recommendedName>
        <fullName evidence="4">Secreted protein</fullName>
    </recommendedName>
</protein>
<evidence type="ECO:0008006" key="4">
    <source>
        <dbReference type="Google" id="ProtNLM"/>
    </source>
</evidence>
<proteinExistence type="predicted"/>
<evidence type="ECO:0000313" key="3">
    <source>
        <dbReference type="Proteomes" id="UP000836841"/>
    </source>
</evidence>
<reference evidence="2 3" key="1">
    <citation type="submission" date="2022-03" db="EMBL/GenBank/DDBJ databases">
        <authorList>
            <person name="Nunn A."/>
            <person name="Chopra R."/>
            <person name="Nunn A."/>
            <person name="Contreras Garrido A."/>
        </authorList>
    </citation>
    <scope>NUCLEOTIDE SEQUENCE [LARGE SCALE GENOMIC DNA]</scope>
</reference>
<sequence length="150" mass="16401">MQTKIGIRLSDNITERIIKMASSTVVSSMLFLLLVFSVHMDDQAFGAQTEIRKLIKETTFKLMNLEGDGSRSSKIDTSPSASRKCGGAKAKKFKNMATNVGPDDQFSPLPRGDSSFLCIRCVITKRCVGIQGTPLTCTPISERCEDIPGH</sequence>
<evidence type="ECO:0000256" key="1">
    <source>
        <dbReference type="SAM" id="Phobius"/>
    </source>
</evidence>
<dbReference type="EMBL" id="OU466857">
    <property type="protein sequence ID" value="CAH2033784.1"/>
    <property type="molecule type" value="Genomic_DNA"/>
</dbReference>
<accession>A0AAU9R509</accession>
<evidence type="ECO:0000313" key="2">
    <source>
        <dbReference type="EMBL" id="CAH2033784.1"/>
    </source>
</evidence>
<dbReference type="AlphaFoldDB" id="A0AAU9R509"/>
<keyword evidence="3" id="KW-1185">Reference proteome</keyword>
<organism evidence="2 3">
    <name type="scientific">Thlaspi arvense</name>
    <name type="common">Field penny-cress</name>
    <dbReference type="NCBI Taxonomy" id="13288"/>
    <lineage>
        <taxon>Eukaryota</taxon>
        <taxon>Viridiplantae</taxon>
        <taxon>Streptophyta</taxon>
        <taxon>Embryophyta</taxon>
        <taxon>Tracheophyta</taxon>
        <taxon>Spermatophyta</taxon>
        <taxon>Magnoliopsida</taxon>
        <taxon>eudicotyledons</taxon>
        <taxon>Gunneridae</taxon>
        <taxon>Pentapetalae</taxon>
        <taxon>rosids</taxon>
        <taxon>malvids</taxon>
        <taxon>Brassicales</taxon>
        <taxon>Brassicaceae</taxon>
        <taxon>Thlaspideae</taxon>
        <taxon>Thlaspi</taxon>
    </lineage>
</organism>
<dbReference type="Proteomes" id="UP000836841">
    <property type="component" value="Chromosome 1"/>
</dbReference>
<name>A0AAU9R509_THLAR</name>